<dbReference type="RefSeq" id="WP_121933452.1">
    <property type="nucleotide sequence ID" value="NZ_RDOJ01000002.1"/>
</dbReference>
<dbReference type="AlphaFoldDB" id="A0A3L9MNJ2"/>
<keyword evidence="3" id="KW-1185">Reference proteome</keyword>
<dbReference type="InterPro" id="IPR031493">
    <property type="entry name" value="Zinc_ribbon_15"/>
</dbReference>
<protein>
    <submittedName>
        <fullName evidence="2">Zinc-ribbon domain-containing protein</fullName>
    </submittedName>
</protein>
<dbReference type="OrthoDB" id="766141at2"/>
<gene>
    <name evidence="2" type="ORF">EAH69_01590</name>
</gene>
<comment type="caution">
    <text evidence="2">The sequence shown here is derived from an EMBL/GenBank/DDBJ whole genome shotgun (WGS) entry which is preliminary data.</text>
</comment>
<dbReference type="Proteomes" id="UP000275348">
    <property type="component" value="Unassembled WGS sequence"/>
</dbReference>
<accession>A0A3L9MNJ2</accession>
<reference evidence="2 3" key="1">
    <citation type="submission" date="2018-10" db="EMBL/GenBank/DDBJ databases">
        <authorList>
            <person name="Chen X."/>
        </authorList>
    </citation>
    <scope>NUCLEOTIDE SEQUENCE [LARGE SCALE GENOMIC DNA]</scope>
    <source>
        <strain evidence="2 3">YIM 102668</strain>
    </source>
</reference>
<proteinExistence type="predicted"/>
<evidence type="ECO:0000259" key="1">
    <source>
        <dbReference type="Pfam" id="PF17032"/>
    </source>
</evidence>
<organism evidence="2 3">
    <name type="scientific">Faecalibacter macacae</name>
    <dbReference type="NCBI Taxonomy" id="1859289"/>
    <lineage>
        <taxon>Bacteria</taxon>
        <taxon>Pseudomonadati</taxon>
        <taxon>Bacteroidota</taxon>
        <taxon>Flavobacteriia</taxon>
        <taxon>Flavobacteriales</taxon>
        <taxon>Weeksellaceae</taxon>
        <taxon>Faecalibacter</taxon>
    </lineage>
</organism>
<dbReference type="EMBL" id="RDOJ01000002">
    <property type="protein sequence ID" value="RLZ12239.1"/>
    <property type="molecule type" value="Genomic_DNA"/>
</dbReference>
<dbReference type="Pfam" id="PF17032">
    <property type="entry name" value="Zn_ribbon_15"/>
    <property type="match status" value="1"/>
</dbReference>
<evidence type="ECO:0000313" key="3">
    <source>
        <dbReference type="Proteomes" id="UP000275348"/>
    </source>
</evidence>
<evidence type="ECO:0000313" key="2">
    <source>
        <dbReference type="EMBL" id="RLZ12239.1"/>
    </source>
</evidence>
<feature type="domain" description="Zinc-ribbon 15" evidence="1">
    <location>
        <begin position="20"/>
        <end position="68"/>
    </location>
</feature>
<name>A0A3L9MNJ2_9FLAO</name>
<sequence>MIFIGGVSERGKTVEEGLFHCPICQQQRQFIHRQFRNYISLFFIPIIPINKTGESVTCKYCKTNMPISVLDQNKKAG</sequence>